<evidence type="ECO:0000259" key="3">
    <source>
        <dbReference type="Pfam" id="PF05426"/>
    </source>
</evidence>
<dbReference type="OrthoDB" id="7210452at2"/>
<dbReference type="SUPFAM" id="SSF48230">
    <property type="entry name" value="Chondroitin AC/alginate lyase"/>
    <property type="match status" value="1"/>
</dbReference>
<name>A0A1I1E8T4_9GAMM</name>
<dbReference type="Gene3D" id="1.25.40.10">
    <property type="entry name" value="Tetratricopeptide repeat domain"/>
    <property type="match status" value="1"/>
</dbReference>
<dbReference type="InterPro" id="IPR008397">
    <property type="entry name" value="Alginate_lyase_dom"/>
</dbReference>
<dbReference type="GO" id="GO:0016829">
    <property type="term" value="F:lyase activity"/>
    <property type="evidence" value="ECO:0007669"/>
    <property type="project" value="UniProtKB-KW"/>
</dbReference>
<evidence type="ECO:0000256" key="1">
    <source>
        <dbReference type="ARBA" id="ARBA00022729"/>
    </source>
</evidence>
<protein>
    <submittedName>
        <fullName evidence="4">TPR repeat-containing protein</fullName>
    </submittedName>
</protein>
<keyword evidence="5" id="KW-1185">Reference proteome</keyword>
<dbReference type="InterPro" id="IPR008929">
    <property type="entry name" value="Chondroitin_lyas"/>
</dbReference>
<dbReference type="Gene3D" id="1.50.10.100">
    <property type="entry name" value="Chondroitin AC/alginate lyase"/>
    <property type="match status" value="1"/>
</dbReference>
<gene>
    <name evidence="4" type="ORF">SAMN05660443_0443</name>
</gene>
<evidence type="ECO:0000256" key="2">
    <source>
        <dbReference type="ARBA" id="ARBA00023239"/>
    </source>
</evidence>
<dbReference type="EMBL" id="FOLH01000001">
    <property type="protein sequence ID" value="SFB83599.1"/>
    <property type="molecule type" value="Genomic_DNA"/>
</dbReference>
<organism evidence="4 5">
    <name type="scientific">Marinospirillum celere</name>
    <dbReference type="NCBI Taxonomy" id="1122252"/>
    <lineage>
        <taxon>Bacteria</taxon>
        <taxon>Pseudomonadati</taxon>
        <taxon>Pseudomonadota</taxon>
        <taxon>Gammaproteobacteria</taxon>
        <taxon>Oceanospirillales</taxon>
        <taxon>Oceanospirillaceae</taxon>
        <taxon>Marinospirillum</taxon>
    </lineage>
</organism>
<dbReference type="STRING" id="1122252.SAMN05660443_0443"/>
<evidence type="ECO:0000313" key="4">
    <source>
        <dbReference type="EMBL" id="SFB83599.1"/>
    </source>
</evidence>
<accession>A0A1I1E8T4</accession>
<sequence>MSKTAFAKGNQLFRENKLEEAIEEYKKSLNKKETYFAYENLGMALELLNKSKEAGSAYQESLKINGGAKRAIKFLEKNKIKPQVKFENDLESKNIHPVELIKKYSSYIDCEALKNKYYSKGLDKVDDTFCLVRIIGNDLYPRHKKGQSRKNIKFILENEPEYSGLEKMWIVNRIFDKKERNEIIKVLKKYKQDFIEIKFDESEYKKIPFDTDSLPTPWFLNTEKYQNLSDAEKNRVLTSLYRYKNNYVMNNNGARNVALIEAKKRAKWALPWDGNCYLTPDAWQAIQRDVTTTPWYSHFVVPMARVLSNNDLINNENPPDPVEEPQLIFRKDTLELFNEEFCYGRRPKVELFWALGIPGKWDRWKDEPWDQVRRNALNEAKQFAVAGWVARLYSGMGSLEKDTRESFLNRGQIRQEAIVATLREIDKQIGGCTANKKALQFYKLENIANIRKIYISGCDSKIKKYVDVIIKNAEDALTRSPYSVIDKTTFPPSGDKQDYWHPAPYWWPDPSKKNGLPYIRKDGERVPGTRMYDQDSEKYDRTRVQRVFDDSTSLMLAWYMT</sequence>
<dbReference type="Proteomes" id="UP000199058">
    <property type="component" value="Unassembled WGS sequence"/>
</dbReference>
<dbReference type="GO" id="GO:0042597">
    <property type="term" value="C:periplasmic space"/>
    <property type="evidence" value="ECO:0007669"/>
    <property type="project" value="InterPro"/>
</dbReference>
<keyword evidence="2" id="KW-0456">Lyase</keyword>
<evidence type="ECO:0000313" key="5">
    <source>
        <dbReference type="Proteomes" id="UP000199058"/>
    </source>
</evidence>
<proteinExistence type="predicted"/>
<dbReference type="AlphaFoldDB" id="A0A1I1E8T4"/>
<dbReference type="Pfam" id="PF05426">
    <property type="entry name" value="Alginate_lyase"/>
    <property type="match status" value="1"/>
</dbReference>
<keyword evidence="1" id="KW-0732">Signal</keyword>
<reference evidence="4 5" key="1">
    <citation type="submission" date="2016-10" db="EMBL/GenBank/DDBJ databases">
        <authorList>
            <person name="de Groot N.N."/>
        </authorList>
    </citation>
    <scope>NUCLEOTIDE SEQUENCE [LARGE SCALE GENOMIC DNA]</scope>
    <source>
        <strain evidence="4 5">DSM 18438</strain>
    </source>
</reference>
<feature type="domain" description="Alginate lyase" evidence="3">
    <location>
        <begin position="486"/>
        <end position="561"/>
    </location>
</feature>
<dbReference type="InterPro" id="IPR011990">
    <property type="entry name" value="TPR-like_helical_dom_sf"/>
</dbReference>
<dbReference type="SUPFAM" id="SSF48452">
    <property type="entry name" value="TPR-like"/>
    <property type="match status" value="1"/>
</dbReference>